<accession>A0A2Z4YH72</accession>
<dbReference type="Pfam" id="PF00144">
    <property type="entry name" value="Beta-lactamase"/>
    <property type="match status" value="1"/>
</dbReference>
<proteinExistence type="predicted"/>
<feature type="domain" description="Beta-lactamase-related" evidence="1">
    <location>
        <begin position="79"/>
        <end position="379"/>
    </location>
</feature>
<dbReference type="AlphaFoldDB" id="A0A2Z4YH72"/>
<dbReference type="InterPro" id="IPR001466">
    <property type="entry name" value="Beta-lactam-related"/>
</dbReference>
<dbReference type="Gene3D" id="3.40.710.10">
    <property type="entry name" value="DD-peptidase/beta-lactamase superfamily"/>
    <property type="match status" value="1"/>
</dbReference>
<sequence>MPRHQHVDLALPVAIDDSGECGGQVSAEEPRKSLPIAAAPQASHLDDYGHHLDDIKVWCSLETRCDIRRYVQQMGVCGLYVIKNRTVRVELYHSTDICEGGKNDISKEYGVASMAKSLSSTLLGQVLAENYHLRTRDQFEAVMQREVGSFLNLRNRMMLAESYSTVRLDQLLLMRSDIQWRESYRPGLLSDSHAFDNQVRTPPRKQSLIGFASRYRLTRHRDARFNYSALDSAMAIAVARDISPLRPLKAFERGIWTMIGAAHSASWNVDINGDPIGSCCFKARIDDLARFGDFVLHSGQGKGVPAAWFDLATAPTTSRFAGVEDESEQADDSCALGYGYFWWLRKNHADYFAFGRYGQFIHIYPRDNVVIVQLSAWKEVPANSHARCIALKTHDVIVRELRH</sequence>
<evidence type="ECO:0000313" key="2">
    <source>
        <dbReference type="EMBL" id="AXA39842.1"/>
    </source>
</evidence>
<dbReference type="Proteomes" id="UP000251166">
    <property type="component" value="Chromosome"/>
</dbReference>
<dbReference type="SUPFAM" id="SSF56601">
    <property type="entry name" value="beta-lactamase/transpeptidase-like"/>
    <property type="match status" value="1"/>
</dbReference>
<dbReference type="PANTHER" id="PTHR43283">
    <property type="entry name" value="BETA-LACTAMASE-RELATED"/>
    <property type="match status" value="1"/>
</dbReference>
<evidence type="ECO:0000259" key="1">
    <source>
        <dbReference type="Pfam" id="PF00144"/>
    </source>
</evidence>
<name>A0A2Z4YH72_RHILE</name>
<dbReference type="PANTHER" id="PTHR43283:SF14">
    <property type="entry name" value="BLL8153 PROTEIN"/>
    <property type="match status" value="1"/>
</dbReference>
<dbReference type="InterPro" id="IPR050789">
    <property type="entry name" value="Diverse_Enzym_Activities"/>
</dbReference>
<reference evidence="2 3" key="1">
    <citation type="submission" date="2018-07" db="EMBL/GenBank/DDBJ databases">
        <title>Rhizobium leguminosarum strain:ATCC 14479 Genome sequencing and assembly.</title>
        <authorList>
            <person name="Chakraborty R."/>
        </authorList>
    </citation>
    <scope>NUCLEOTIDE SEQUENCE [LARGE SCALE GENOMIC DNA]</scope>
    <source>
        <strain evidence="2 3">ATCC 14479</strain>
    </source>
</reference>
<dbReference type="InterPro" id="IPR012338">
    <property type="entry name" value="Beta-lactam/transpept-like"/>
</dbReference>
<evidence type="ECO:0000313" key="3">
    <source>
        <dbReference type="Proteomes" id="UP000251166"/>
    </source>
</evidence>
<dbReference type="EMBL" id="CP030760">
    <property type="protein sequence ID" value="AXA39842.1"/>
    <property type="molecule type" value="Genomic_DNA"/>
</dbReference>
<organism evidence="2 3">
    <name type="scientific">Rhizobium leguminosarum</name>
    <dbReference type="NCBI Taxonomy" id="384"/>
    <lineage>
        <taxon>Bacteria</taxon>
        <taxon>Pseudomonadati</taxon>
        <taxon>Pseudomonadota</taxon>
        <taxon>Alphaproteobacteria</taxon>
        <taxon>Hyphomicrobiales</taxon>
        <taxon>Rhizobiaceae</taxon>
        <taxon>Rhizobium/Agrobacterium group</taxon>
        <taxon>Rhizobium</taxon>
    </lineage>
</organism>
<gene>
    <name evidence="2" type="ORF">DLJ82_2249</name>
</gene>
<protein>
    <submittedName>
        <fullName evidence="2">Beta-lactamase family protein</fullName>
    </submittedName>
</protein>